<dbReference type="Proteomes" id="UP000193064">
    <property type="component" value="Unassembled WGS sequence"/>
</dbReference>
<protein>
    <recommendedName>
        <fullName evidence="3">DUF4176 domain-containing protein</fullName>
    </recommendedName>
</protein>
<name>A0A1X1JFB7_STROR</name>
<dbReference type="InterPro" id="IPR025233">
    <property type="entry name" value="DUF4176"/>
</dbReference>
<evidence type="ECO:0000313" key="2">
    <source>
        <dbReference type="Proteomes" id="UP000193064"/>
    </source>
</evidence>
<reference evidence="1 2" key="1">
    <citation type="journal article" date="2016" name="Eur. J. Clin. Microbiol. Infect. Dis.">
        <title>Whole genome sequencing as a tool for phylogenetic analysis of clinical strains of Mitis group streptococci.</title>
        <authorList>
            <person name="Rasmussen L.H."/>
            <person name="Dargis R."/>
            <person name="Hojholt K."/>
            <person name="Christensen J.J."/>
            <person name="Skovgaard O."/>
            <person name="Justesen U.S."/>
            <person name="Rosenvinge F.S."/>
            <person name="Moser C."/>
            <person name="Lukjancenko O."/>
            <person name="Rasmussen S."/>
            <person name="Nielsen X.C."/>
        </authorList>
    </citation>
    <scope>NUCLEOTIDE SEQUENCE [LARGE SCALE GENOMIC DNA]</scope>
    <source>
        <strain evidence="1 2">RH_13585_10</strain>
    </source>
</reference>
<gene>
    <name evidence="1" type="ORF">B7705_00110</name>
</gene>
<proteinExistence type="predicted"/>
<evidence type="ECO:0008006" key="3">
    <source>
        <dbReference type="Google" id="ProtNLM"/>
    </source>
</evidence>
<accession>A0A1X1JFB7</accession>
<dbReference type="AlphaFoldDB" id="A0A1X1JFB7"/>
<organism evidence="1 2">
    <name type="scientific">Streptococcus oralis subsp. dentisani</name>
    <dbReference type="NCBI Taxonomy" id="1458253"/>
    <lineage>
        <taxon>Bacteria</taxon>
        <taxon>Bacillati</taxon>
        <taxon>Bacillota</taxon>
        <taxon>Bacilli</taxon>
        <taxon>Lactobacillales</taxon>
        <taxon>Streptococcaceae</taxon>
        <taxon>Streptococcus</taxon>
    </lineage>
</organism>
<comment type="caution">
    <text evidence="1">The sequence shown here is derived from an EMBL/GenBank/DDBJ whole genome shotgun (WGS) entry which is preliminary data.</text>
</comment>
<evidence type="ECO:0000313" key="1">
    <source>
        <dbReference type="EMBL" id="ORO85850.1"/>
    </source>
</evidence>
<dbReference type="Pfam" id="PF13780">
    <property type="entry name" value="DUF4176"/>
    <property type="match status" value="1"/>
</dbReference>
<sequence>MELLPEELQKSLAEGPGPLVTISGRKMPLQEGFDDYVVDYLARIWPLGEMPGMDAFFVSNMMIERLRFEGYSDDWESQFTEDVLRATQLSHQQVSTAFMRSEDFVRYYEPYLNTEEG</sequence>
<dbReference type="EMBL" id="NCVA01000006">
    <property type="protein sequence ID" value="ORO85850.1"/>
    <property type="molecule type" value="Genomic_DNA"/>
</dbReference>